<keyword evidence="3" id="KW-1185">Reference proteome</keyword>
<gene>
    <name evidence="2" type="ORF">FDG2_2423</name>
</gene>
<dbReference type="GO" id="GO:0003677">
    <property type="term" value="F:DNA binding"/>
    <property type="evidence" value="ECO:0007669"/>
    <property type="project" value="InterPro"/>
</dbReference>
<organism evidence="2 3">
    <name type="scientific">Candidatus Protofrankia californiensis</name>
    <dbReference type="NCBI Taxonomy" id="1839754"/>
    <lineage>
        <taxon>Bacteria</taxon>
        <taxon>Bacillati</taxon>
        <taxon>Actinomycetota</taxon>
        <taxon>Actinomycetes</taxon>
        <taxon>Frankiales</taxon>
        <taxon>Frankiaceae</taxon>
        <taxon>Protofrankia</taxon>
    </lineage>
</organism>
<dbReference type="Gene3D" id="3.90.1750.20">
    <property type="entry name" value="Putative Large Serine Recombinase, Chain B, Domain 2"/>
    <property type="match status" value="1"/>
</dbReference>
<evidence type="ECO:0000313" key="3">
    <source>
        <dbReference type="Proteomes" id="UP000199013"/>
    </source>
</evidence>
<accession>A0A1C3NXL5</accession>
<dbReference type="GO" id="GO:0000150">
    <property type="term" value="F:DNA strand exchange activity"/>
    <property type="evidence" value="ECO:0007669"/>
    <property type="project" value="InterPro"/>
</dbReference>
<reference evidence="3" key="1">
    <citation type="submission" date="2016-02" db="EMBL/GenBank/DDBJ databases">
        <authorList>
            <person name="Wibberg D."/>
        </authorList>
    </citation>
    <scope>NUCLEOTIDE SEQUENCE [LARGE SCALE GENOMIC DNA]</scope>
</reference>
<dbReference type="PANTHER" id="PTHR30461:SF23">
    <property type="entry name" value="DNA RECOMBINASE-RELATED"/>
    <property type="match status" value="1"/>
</dbReference>
<dbReference type="InterPro" id="IPR038109">
    <property type="entry name" value="DNA_bind_recomb_sf"/>
</dbReference>
<proteinExistence type="predicted"/>
<sequence>MGRVRRAVARGRAETRCRARSGEAKLHLLADRLHGAKRAAAARGELRFPLPVGYVYDDDGACVMDPDMEVQAAIRDVFAAFAAGGSAYEVVTAFVGRRFPLRAFGGVWAGQLRWGRLTHARVLGVLNNPCYAGSYVFGRYATRRRVDPDGQVHTGIVLRPRDQ</sequence>
<dbReference type="PROSITE" id="PS51737">
    <property type="entry name" value="RECOMBINASE_DNA_BIND"/>
    <property type="match status" value="1"/>
</dbReference>
<dbReference type="Pfam" id="PF07508">
    <property type="entry name" value="Recombinase"/>
    <property type="match status" value="1"/>
</dbReference>
<dbReference type="Proteomes" id="UP000199013">
    <property type="component" value="Unassembled WGS sequence"/>
</dbReference>
<dbReference type="AlphaFoldDB" id="A0A1C3NXL5"/>
<evidence type="ECO:0000259" key="1">
    <source>
        <dbReference type="PROSITE" id="PS51737"/>
    </source>
</evidence>
<protein>
    <submittedName>
        <fullName evidence="2">Recombinase</fullName>
    </submittedName>
</protein>
<dbReference type="InterPro" id="IPR050639">
    <property type="entry name" value="SSR_resolvase"/>
</dbReference>
<dbReference type="EMBL" id="FLUV01001022">
    <property type="protein sequence ID" value="SBW22290.1"/>
    <property type="molecule type" value="Genomic_DNA"/>
</dbReference>
<feature type="domain" description="Recombinase" evidence="1">
    <location>
        <begin position="51"/>
        <end position="163"/>
    </location>
</feature>
<evidence type="ECO:0000313" key="2">
    <source>
        <dbReference type="EMBL" id="SBW22290.1"/>
    </source>
</evidence>
<name>A0A1C3NXL5_9ACTN</name>
<dbReference type="PANTHER" id="PTHR30461">
    <property type="entry name" value="DNA-INVERTASE FROM LAMBDOID PROPHAGE"/>
    <property type="match status" value="1"/>
</dbReference>
<dbReference type="InterPro" id="IPR011109">
    <property type="entry name" value="DNA_bind_recombinase_dom"/>
</dbReference>